<evidence type="ECO:0000259" key="3">
    <source>
        <dbReference type="PROSITE" id="PS50209"/>
    </source>
</evidence>
<keyword evidence="5" id="KW-1185">Reference proteome</keyword>
<dbReference type="InterPro" id="IPR003593">
    <property type="entry name" value="AAA+_ATPase"/>
</dbReference>
<feature type="coiled-coil region" evidence="2">
    <location>
        <begin position="194"/>
        <end position="242"/>
    </location>
</feature>
<evidence type="ECO:0000256" key="2">
    <source>
        <dbReference type="SAM" id="Coils"/>
    </source>
</evidence>
<dbReference type="SUPFAM" id="SSF140990">
    <property type="entry name" value="FtsH protease domain-like"/>
    <property type="match status" value="1"/>
</dbReference>
<dbReference type="Gene3D" id="1.20.58.760">
    <property type="entry name" value="Peptidase M41"/>
    <property type="match status" value="1"/>
</dbReference>
<dbReference type="InterPro" id="IPR001315">
    <property type="entry name" value="CARD"/>
</dbReference>
<dbReference type="GO" id="GO:0009535">
    <property type="term" value="C:chloroplast thylakoid membrane"/>
    <property type="evidence" value="ECO:0007669"/>
    <property type="project" value="TreeGrafter"/>
</dbReference>
<dbReference type="GO" id="GO:0016887">
    <property type="term" value="F:ATP hydrolysis activity"/>
    <property type="evidence" value="ECO:0007669"/>
    <property type="project" value="InterPro"/>
</dbReference>
<evidence type="ECO:0000313" key="4">
    <source>
        <dbReference type="EMBL" id="TYG95664.1"/>
    </source>
</evidence>
<dbReference type="SMART" id="SM00382">
    <property type="entry name" value="AAA"/>
    <property type="match status" value="1"/>
</dbReference>
<dbReference type="PANTHER" id="PTHR23076:SF58">
    <property type="entry name" value="INACTIVE ATP-DEPENDENT ZINC METALLOPROTEASE FTSHI 5, CHLOROPLASTIC-RELATED"/>
    <property type="match status" value="1"/>
</dbReference>
<keyword evidence="1" id="KW-0809">Transit peptide</keyword>
<evidence type="ECO:0000256" key="1">
    <source>
        <dbReference type="ARBA" id="ARBA00022946"/>
    </source>
</evidence>
<proteinExistence type="predicted"/>
<dbReference type="EMBL" id="CM017698">
    <property type="protein sequence ID" value="TYG95664.1"/>
    <property type="molecule type" value="Genomic_DNA"/>
</dbReference>
<dbReference type="GO" id="GO:0004176">
    <property type="term" value="F:ATP-dependent peptidase activity"/>
    <property type="evidence" value="ECO:0007669"/>
    <property type="project" value="InterPro"/>
</dbReference>
<dbReference type="InterPro" id="IPR027417">
    <property type="entry name" value="P-loop_NTPase"/>
</dbReference>
<evidence type="ECO:0000313" key="5">
    <source>
        <dbReference type="Proteomes" id="UP000323506"/>
    </source>
</evidence>
<dbReference type="Proteomes" id="UP000323506">
    <property type="component" value="Chromosome A11"/>
</dbReference>
<dbReference type="InterPro" id="IPR003959">
    <property type="entry name" value="ATPase_AAA_core"/>
</dbReference>
<dbReference type="GO" id="GO:0004222">
    <property type="term" value="F:metalloendopeptidase activity"/>
    <property type="evidence" value="ECO:0007669"/>
    <property type="project" value="InterPro"/>
</dbReference>
<dbReference type="FunFam" id="1.20.58.760:FF:000015">
    <property type="entry name" value="ATP-dependent zinc metalloprotease FtsH 3"/>
    <property type="match status" value="1"/>
</dbReference>
<dbReference type="FunFam" id="3.40.50.300:FF:001891">
    <property type="entry name" value="ATP-dependent zinc metalloprotease FtsH 3"/>
    <property type="match status" value="1"/>
</dbReference>
<dbReference type="PROSITE" id="PS50209">
    <property type="entry name" value="CARD"/>
    <property type="match status" value="1"/>
</dbReference>
<dbReference type="SUPFAM" id="SSF52540">
    <property type="entry name" value="P-loop containing nucleoside triphosphate hydrolases"/>
    <property type="match status" value="1"/>
</dbReference>
<keyword evidence="2" id="KW-0175">Coiled coil</keyword>
<reference evidence="4 5" key="1">
    <citation type="submission" date="2019-06" db="EMBL/GenBank/DDBJ databases">
        <title>WGS assembly of Gossypium darwinii.</title>
        <authorList>
            <person name="Chen Z.J."/>
            <person name="Sreedasyam A."/>
            <person name="Ando A."/>
            <person name="Song Q."/>
            <person name="De L."/>
            <person name="Hulse-Kemp A."/>
            <person name="Ding M."/>
            <person name="Ye W."/>
            <person name="Kirkbride R."/>
            <person name="Jenkins J."/>
            <person name="Plott C."/>
            <person name="Lovell J."/>
            <person name="Lin Y.-M."/>
            <person name="Vaughn R."/>
            <person name="Liu B."/>
            <person name="Li W."/>
            <person name="Simpson S."/>
            <person name="Scheffler B."/>
            <person name="Saski C."/>
            <person name="Grover C."/>
            <person name="Hu G."/>
            <person name="Conover J."/>
            <person name="Carlson J."/>
            <person name="Shu S."/>
            <person name="Boston L."/>
            <person name="Williams M."/>
            <person name="Peterson D."/>
            <person name="Mcgee K."/>
            <person name="Jones D."/>
            <person name="Wendel J."/>
            <person name="Stelly D."/>
            <person name="Grimwood J."/>
            <person name="Schmutz J."/>
        </authorList>
    </citation>
    <scope>NUCLEOTIDE SEQUENCE [LARGE SCALE GENOMIC DNA]</scope>
    <source>
        <strain evidence="4">1808015.09</strain>
    </source>
</reference>
<feature type="domain" description="CARD" evidence="3">
    <location>
        <begin position="1199"/>
        <end position="1286"/>
    </location>
</feature>
<dbReference type="Pfam" id="PF01434">
    <property type="entry name" value="Peptidase_M41"/>
    <property type="match status" value="1"/>
</dbReference>
<protein>
    <recommendedName>
        <fullName evidence="3">CARD domain-containing protein</fullName>
    </recommendedName>
</protein>
<dbReference type="GO" id="GO:0006508">
    <property type="term" value="P:proteolysis"/>
    <property type="evidence" value="ECO:0007669"/>
    <property type="project" value="InterPro"/>
</dbReference>
<sequence>MDSIFTSPCLSQLSPPNFRTRHLIRTHRYIKKPTRTLSIKLNFKAFAFLGNPKGSKPVKHQNLVLSRKENCEKEVKVSCGYSSFQCLVKSFAFTLLCFAIGLSNFGPNGEFKCVAMAAVVEKLSVRGKEDEEKEGALRKNEHEFSDYTRRLLEVVSELLSRVEEVRNGNGDVKEVGKVLKAVNVKKEELQGEIMKGLYREIRELKREKEELEKKAEEIVDKAVKVGSEKEKLEEGIERMEEEYSRIWERIGEIEDEILRRETTALSIGVRELCFIQRECEELVQRFNNQMRRKELFQSLPKSSITNLSRSEIRDELKTAQRKLFEQMILPSVVEVEDLGPFFNQDSMDFALRIKQCLKDSRQMQRNLESRIRRKMKKFGSEKRFVVKTPEDEVVKGFPEVELKWMFGDKEVVVPKAIGLHLHHGWKKWREEAKADLKRHLLEDVDFGKHYVAQRQERILLDRDRVVAKTWYNEERSRWEMDPMAVPYAVSKKLVEHARIRHDWAVMYIALKGDDKEYFVNIKEFDMLYENFGGFDGLYMKMLACGIPTAVQLMYIPFSELDFRQQFLLTIRLAHRCLTGLWKTKFVSYGKDWVYQKIRNINDDIMMVIVFSLIEYIIPYPVRMQLGMAWPEEIGQTVASTWYLKWQSEAEMNFKSRKTDDFKWFVWFLIRSAIYGYILYHAFRFLRRKVPGVLGYGPIRKDPNMRKLRRVKGYFNYRLRRIKRKKKAGIDPIRTAFDGMKRVKNPPIPLKNFASIESMIEEINEVVAFLQNPGAFQEMGARAPRGVLIVGERGTGKTSLALAIAAEARVPVVNVEAQQLEAGLWVGQSASNVRELFQTARDLAPVIIFVEDFDLFAGVRGKFIHTKKQDHEAFINQLLVELDGFEKQDGVVLMATTRNIKQIDEALQRPGRMDRVFHLQRPTQAERERILQISAKETMDEELIDMVDWKKVAEKTALLRPIELKLVPVALEGSAFRSKFLDTDELMSYCSWFATFSSMIPKWLRKSKIVKQISQMLVNHLGLNLTKDDLQNVVDLMEPYGQISNGIEYLNPPLDWTRETKFPHAVWAAGRGLIALLLPKFDVVDNLWLEPFSWEGIGCTKITKARNEGSMYGNAESRSYLEKKLVFCFGSHIAAQLLLPFGEENFLSASELKQAQEIATRMVIQYGWGPDDSPAVYYSTNAVTALSMGNNHEFEMAAKVEKIYDLAYEKAREMLKKNRQVLEKIVEELLEFEILTGKDLERILNENGGLREKEPFSLLHVDYMEPLSRSFLDEGSASGTTFLDVAA</sequence>
<organism evidence="4 5">
    <name type="scientific">Gossypium darwinii</name>
    <name type="common">Darwin's cotton</name>
    <name type="synonym">Gossypium barbadense var. darwinii</name>
    <dbReference type="NCBI Taxonomy" id="34276"/>
    <lineage>
        <taxon>Eukaryota</taxon>
        <taxon>Viridiplantae</taxon>
        <taxon>Streptophyta</taxon>
        <taxon>Embryophyta</taxon>
        <taxon>Tracheophyta</taxon>
        <taxon>Spermatophyta</taxon>
        <taxon>Magnoliopsida</taxon>
        <taxon>eudicotyledons</taxon>
        <taxon>Gunneridae</taxon>
        <taxon>Pentapetalae</taxon>
        <taxon>rosids</taxon>
        <taxon>malvids</taxon>
        <taxon>Malvales</taxon>
        <taxon>Malvaceae</taxon>
        <taxon>Malvoideae</taxon>
        <taxon>Gossypium</taxon>
    </lineage>
</organism>
<dbReference type="Gene3D" id="3.40.50.300">
    <property type="entry name" value="P-loop containing nucleotide triphosphate hydrolases"/>
    <property type="match status" value="1"/>
</dbReference>
<dbReference type="InterPro" id="IPR000642">
    <property type="entry name" value="Peptidase_M41"/>
</dbReference>
<dbReference type="Pfam" id="PF00004">
    <property type="entry name" value="AAA"/>
    <property type="match status" value="1"/>
</dbReference>
<name>A0A5D2EPR4_GOSDA</name>
<dbReference type="PANTHER" id="PTHR23076">
    <property type="entry name" value="METALLOPROTEASE M41 FTSH"/>
    <property type="match status" value="1"/>
</dbReference>
<gene>
    <name evidence="4" type="ORF">ES288_A11G286900v1</name>
</gene>
<dbReference type="InterPro" id="IPR037219">
    <property type="entry name" value="Peptidase_M41-like"/>
</dbReference>
<dbReference type="GO" id="GO:0005524">
    <property type="term" value="F:ATP binding"/>
    <property type="evidence" value="ECO:0007669"/>
    <property type="project" value="InterPro"/>
</dbReference>
<accession>A0A5D2EPR4</accession>